<evidence type="ECO:0000256" key="5">
    <source>
        <dbReference type="SAM" id="MobiDB-lite"/>
    </source>
</evidence>
<protein>
    <submittedName>
        <fullName evidence="6">Uncharacterized protein</fullName>
    </submittedName>
</protein>
<sequence length="101" mass="10922">MRLDDQAELDTSRVQDRRGMSDGKDGKVAVGGGAVGLIGRLLALFLGVDPSTLGLFGDDRMRRATGRVNPESRHHGSSAQRRQWFGTGYRTGDLAKCNTFG</sequence>
<evidence type="ECO:0000256" key="1">
    <source>
        <dbReference type="ARBA" id="ARBA00004167"/>
    </source>
</evidence>
<dbReference type="InterPro" id="IPR007343">
    <property type="entry name" value="Uncharacterised_pept_Zn_put"/>
</dbReference>
<evidence type="ECO:0000313" key="6">
    <source>
        <dbReference type="EMBL" id="GAA2234714.1"/>
    </source>
</evidence>
<evidence type="ECO:0000256" key="2">
    <source>
        <dbReference type="ARBA" id="ARBA00022692"/>
    </source>
</evidence>
<evidence type="ECO:0000256" key="3">
    <source>
        <dbReference type="ARBA" id="ARBA00022989"/>
    </source>
</evidence>
<evidence type="ECO:0000313" key="7">
    <source>
        <dbReference type="Proteomes" id="UP001500305"/>
    </source>
</evidence>
<evidence type="ECO:0000256" key="4">
    <source>
        <dbReference type="ARBA" id="ARBA00023136"/>
    </source>
</evidence>
<organism evidence="6 7">
    <name type="scientific">Kitasatospora cystarginea</name>
    <dbReference type="NCBI Taxonomy" id="58350"/>
    <lineage>
        <taxon>Bacteria</taxon>
        <taxon>Bacillati</taxon>
        <taxon>Actinomycetota</taxon>
        <taxon>Actinomycetes</taxon>
        <taxon>Kitasatosporales</taxon>
        <taxon>Streptomycetaceae</taxon>
        <taxon>Kitasatospora</taxon>
    </lineage>
</organism>
<gene>
    <name evidence="6" type="ORF">GCM10010430_14390</name>
</gene>
<proteinExistence type="predicted"/>
<dbReference type="EMBL" id="BAAATR010000004">
    <property type="protein sequence ID" value="GAA2234714.1"/>
    <property type="molecule type" value="Genomic_DNA"/>
</dbReference>
<dbReference type="Proteomes" id="UP001500305">
    <property type="component" value="Unassembled WGS sequence"/>
</dbReference>
<dbReference type="PANTHER" id="PTHR30168:SF0">
    <property type="entry name" value="INNER MEMBRANE PROTEIN"/>
    <property type="match status" value="1"/>
</dbReference>
<dbReference type="PANTHER" id="PTHR30168">
    <property type="entry name" value="PUTATIVE MEMBRANE PROTEIN YPFJ"/>
    <property type="match status" value="1"/>
</dbReference>
<keyword evidence="2" id="KW-0812">Transmembrane</keyword>
<dbReference type="Pfam" id="PF04228">
    <property type="entry name" value="Zn_peptidase"/>
    <property type="match status" value="1"/>
</dbReference>
<reference evidence="6 7" key="1">
    <citation type="journal article" date="2019" name="Int. J. Syst. Evol. Microbiol.">
        <title>The Global Catalogue of Microorganisms (GCM) 10K type strain sequencing project: providing services to taxonomists for standard genome sequencing and annotation.</title>
        <authorList>
            <consortium name="The Broad Institute Genomics Platform"/>
            <consortium name="The Broad Institute Genome Sequencing Center for Infectious Disease"/>
            <person name="Wu L."/>
            <person name="Ma J."/>
        </authorList>
    </citation>
    <scope>NUCLEOTIDE SEQUENCE [LARGE SCALE GENOMIC DNA]</scope>
    <source>
        <strain evidence="6 7">JCM 7356</strain>
    </source>
</reference>
<keyword evidence="4" id="KW-0472">Membrane</keyword>
<keyword evidence="3" id="KW-1133">Transmembrane helix</keyword>
<name>A0ABN3DKJ2_9ACTN</name>
<comment type="subcellular location">
    <subcellularLocation>
        <location evidence="1">Membrane</location>
        <topology evidence="1">Single-pass membrane protein</topology>
    </subcellularLocation>
</comment>
<comment type="caution">
    <text evidence="6">The sequence shown here is derived from an EMBL/GenBank/DDBJ whole genome shotgun (WGS) entry which is preliminary data.</text>
</comment>
<feature type="region of interest" description="Disordered" evidence="5">
    <location>
        <begin position="1"/>
        <end position="26"/>
    </location>
</feature>
<keyword evidence="7" id="KW-1185">Reference proteome</keyword>
<accession>A0ABN3DKJ2</accession>